<proteinExistence type="predicted"/>
<accession>A0A8S3QLD7</accession>
<comment type="caution">
    <text evidence="1">The sequence shown here is derived from an EMBL/GenBank/DDBJ whole genome shotgun (WGS) entry which is preliminary data.</text>
</comment>
<dbReference type="OrthoDB" id="6177648at2759"/>
<organism evidence="1 2">
    <name type="scientific">Mytilus edulis</name>
    <name type="common">Blue mussel</name>
    <dbReference type="NCBI Taxonomy" id="6550"/>
    <lineage>
        <taxon>Eukaryota</taxon>
        <taxon>Metazoa</taxon>
        <taxon>Spiralia</taxon>
        <taxon>Lophotrochozoa</taxon>
        <taxon>Mollusca</taxon>
        <taxon>Bivalvia</taxon>
        <taxon>Autobranchia</taxon>
        <taxon>Pteriomorphia</taxon>
        <taxon>Mytilida</taxon>
        <taxon>Mytiloidea</taxon>
        <taxon>Mytilidae</taxon>
        <taxon>Mytilinae</taxon>
        <taxon>Mytilus</taxon>
    </lineage>
</organism>
<dbReference type="Proteomes" id="UP000683360">
    <property type="component" value="Unassembled WGS sequence"/>
</dbReference>
<sequence>MKEYNNSVETISNIENHIEMIHSDCVFESNKIQDETVAANTSDIMDIEDNPSEASVIACSGNIETGIERPNIELSAIDTGKELSVSVNCVNRKNVNKNKGRLSMDKIERNKCNTKDDELSEFPPLSKVNYRDILSATSQRDKLVENNDKSKQTFPSNIATDIKLIPKFVLKQSGGRNELLIGKTLRNRLILYHIDEKEFEILDCSDRGFYKFNKVLTEDFRDVRTIPKLMTDDVRKGLDEMIEFATNKKL</sequence>
<protein>
    <submittedName>
        <fullName evidence="1">Uncharacterized protein</fullName>
    </submittedName>
</protein>
<keyword evidence="2" id="KW-1185">Reference proteome</keyword>
<evidence type="ECO:0000313" key="1">
    <source>
        <dbReference type="EMBL" id="CAG2197350.1"/>
    </source>
</evidence>
<dbReference type="AlphaFoldDB" id="A0A8S3QLD7"/>
<dbReference type="EMBL" id="CAJPWZ010000645">
    <property type="protein sequence ID" value="CAG2197350.1"/>
    <property type="molecule type" value="Genomic_DNA"/>
</dbReference>
<evidence type="ECO:0000313" key="2">
    <source>
        <dbReference type="Proteomes" id="UP000683360"/>
    </source>
</evidence>
<reference evidence="1" key="1">
    <citation type="submission" date="2021-03" db="EMBL/GenBank/DDBJ databases">
        <authorList>
            <person name="Bekaert M."/>
        </authorList>
    </citation>
    <scope>NUCLEOTIDE SEQUENCE</scope>
</reference>
<gene>
    <name evidence="1" type="ORF">MEDL_12179</name>
</gene>
<name>A0A8S3QLD7_MYTED</name>